<dbReference type="InterPro" id="IPR036390">
    <property type="entry name" value="WH_DNA-bd_sf"/>
</dbReference>
<sequence>MIDPLVVPIVLPMRLSDQVAEKLLSLIQAQDIPPGGRLPAERGLAQSLGVWRTALREAIQKLSSHGILTSRVGAGTFLAADARPWPQQSMSPLGALMQQDPQYRYDVLESRYALESSTASYAAQRATDADKAKIQRCFDQMVEHQQRGNAELSAHADAQFHLAIAEASHNLVLLQIMRGLFDLMLSTVAQNRRNMLILDRPASQDKLTHQHQALMQSILDGDPEQARAVIGQHLDYIRATFIKTDEDAARHDRSTRLPSPTHP</sequence>
<gene>
    <name evidence="5" type="primary">glcC2</name>
    <name evidence="5" type="ORF">HMPREF0004_3018</name>
</gene>
<feature type="domain" description="HTH gntR-type" evidence="4">
    <location>
        <begin position="13"/>
        <end position="81"/>
    </location>
</feature>
<name>D4XC21_9BURK</name>
<dbReference type="SMART" id="SM00345">
    <property type="entry name" value="HTH_GNTR"/>
    <property type="match status" value="1"/>
</dbReference>
<evidence type="ECO:0000256" key="2">
    <source>
        <dbReference type="ARBA" id="ARBA00023125"/>
    </source>
</evidence>
<dbReference type="Gene3D" id="1.10.10.10">
    <property type="entry name" value="Winged helix-like DNA-binding domain superfamily/Winged helix DNA-binding domain"/>
    <property type="match status" value="1"/>
</dbReference>
<dbReference type="NCBIfam" id="NF007741">
    <property type="entry name" value="PRK10421.1"/>
    <property type="match status" value="1"/>
</dbReference>
<evidence type="ECO:0000256" key="3">
    <source>
        <dbReference type="ARBA" id="ARBA00023163"/>
    </source>
</evidence>
<proteinExistence type="predicted"/>
<dbReference type="PRINTS" id="PR00035">
    <property type="entry name" value="HTHGNTR"/>
</dbReference>
<dbReference type="Gene3D" id="1.20.120.530">
    <property type="entry name" value="GntR ligand-binding domain-like"/>
    <property type="match status" value="1"/>
</dbReference>
<dbReference type="SMART" id="SM00895">
    <property type="entry name" value="FCD"/>
    <property type="match status" value="1"/>
</dbReference>
<dbReference type="SUPFAM" id="SSF46785">
    <property type="entry name" value="Winged helix' DNA-binding domain"/>
    <property type="match status" value="1"/>
</dbReference>
<evidence type="ECO:0000313" key="6">
    <source>
        <dbReference type="Proteomes" id="UP000004510"/>
    </source>
</evidence>
<dbReference type="Proteomes" id="UP000004510">
    <property type="component" value="Unassembled WGS sequence"/>
</dbReference>
<dbReference type="Pfam" id="PF07729">
    <property type="entry name" value="FCD"/>
    <property type="match status" value="1"/>
</dbReference>
<dbReference type="InterPro" id="IPR008920">
    <property type="entry name" value="TF_FadR/GntR_C"/>
</dbReference>
<dbReference type="eggNOG" id="COG2186">
    <property type="taxonomic scope" value="Bacteria"/>
</dbReference>
<dbReference type="GO" id="GO:0003677">
    <property type="term" value="F:DNA binding"/>
    <property type="evidence" value="ECO:0007669"/>
    <property type="project" value="UniProtKB-KW"/>
</dbReference>
<reference evidence="6" key="1">
    <citation type="submission" date="2010-03" db="EMBL/GenBank/DDBJ databases">
        <title>Complete sequence of Mobiluncus curtisii ATCC 43063.</title>
        <authorList>
            <person name="Muzny D."/>
            <person name="Qin X."/>
            <person name="Deng J."/>
            <person name="Jiang H."/>
            <person name="Liu Y."/>
            <person name="Qu J."/>
            <person name="Song X.-Z."/>
            <person name="Zhang L."/>
            <person name="Thornton R."/>
            <person name="Coyle M."/>
            <person name="Francisco L."/>
            <person name="Jackson L."/>
            <person name="Javaid M."/>
            <person name="Korchina V."/>
            <person name="Kovar C."/>
            <person name="Mata R."/>
            <person name="Mathew T."/>
            <person name="Ngo R."/>
            <person name="Nguyen L."/>
            <person name="Nguyen N."/>
            <person name="Okwuonu G."/>
            <person name="Ongeri F."/>
            <person name="Pham C."/>
            <person name="Simmons D."/>
            <person name="Wilczek-Boney K."/>
            <person name="Hale W."/>
            <person name="Jakkamsetti A."/>
            <person name="Pham P."/>
            <person name="Ruth R."/>
            <person name="San Lucas F."/>
            <person name="Warren J."/>
            <person name="Zhang J."/>
            <person name="Zhao Z."/>
            <person name="Zhou C."/>
            <person name="Zhu D."/>
            <person name="Lee S."/>
            <person name="Bess C."/>
            <person name="Blankenburg K."/>
            <person name="Forbes L."/>
            <person name="Fu Q."/>
            <person name="Gubbala S."/>
            <person name="Hirani K."/>
            <person name="Jayaseelan J.C."/>
            <person name="Lara F."/>
            <person name="Munidasa M."/>
            <person name="Palculict T."/>
            <person name="Patil S."/>
            <person name="Pu L.-L."/>
            <person name="Saada N."/>
            <person name="Tang L."/>
            <person name="Weissenberger G."/>
            <person name="Zhu Y."/>
            <person name="Hemphill L."/>
            <person name="Shang Y."/>
            <person name="Youmans B."/>
            <person name="Ayvaz T."/>
            <person name="Ross M."/>
            <person name="Santibanez J."/>
            <person name="Aqrawi P."/>
            <person name="Gross S."/>
            <person name="Joshi V."/>
            <person name="Fowler G."/>
            <person name="Nazareth L."/>
            <person name="Reid J."/>
            <person name="Worley K."/>
            <person name="Petrosino J."/>
            <person name="Highlander S."/>
            <person name="Gibbs R."/>
            <person name="Gibbs R."/>
        </authorList>
    </citation>
    <scope>NUCLEOTIDE SEQUENCE [LARGE SCALE GENOMIC DNA]</scope>
    <source>
        <strain evidence="6">ATCC 43553</strain>
    </source>
</reference>
<dbReference type="PATRIC" id="fig|742159.3.peg.3986"/>
<dbReference type="EMBL" id="ADMS01000066">
    <property type="protein sequence ID" value="EFF75639.1"/>
    <property type="molecule type" value="Genomic_DNA"/>
</dbReference>
<dbReference type="HOGENOM" id="CLU_017584_9_5_4"/>
<evidence type="ECO:0000256" key="1">
    <source>
        <dbReference type="ARBA" id="ARBA00023015"/>
    </source>
</evidence>
<keyword evidence="1" id="KW-0805">Transcription regulation</keyword>
<evidence type="ECO:0000259" key="4">
    <source>
        <dbReference type="PROSITE" id="PS50949"/>
    </source>
</evidence>
<accession>D4XC21</accession>
<dbReference type="CDD" id="cd07377">
    <property type="entry name" value="WHTH_GntR"/>
    <property type="match status" value="1"/>
</dbReference>
<dbReference type="InterPro" id="IPR036388">
    <property type="entry name" value="WH-like_DNA-bd_sf"/>
</dbReference>
<organism evidence="5 6">
    <name type="scientific">Achromobacter piechaudii ATCC 43553</name>
    <dbReference type="NCBI Taxonomy" id="742159"/>
    <lineage>
        <taxon>Bacteria</taxon>
        <taxon>Pseudomonadati</taxon>
        <taxon>Pseudomonadota</taxon>
        <taxon>Betaproteobacteria</taxon>
        <taxon>Burkholderiales</taxon>
        <taxon>Alcaligenaceae</taxon>
        <taxon>Achromobacter</taxon>
    </lineage>
</organism>
<dbReference type="AlphaFoldDB" id="D4XC21"/>
<comment type="caution">
    <text evidence="5">The sequence shown here is derived from an EMBL/GenBank/DDBJ whole genome shotgun (WGS) entry which is preliminary data.</text>
</comment>
<evidence type="ECO:0000313" key="5">
    <source>
        <dbReference type="EMBL" id="EFF75639.1"/>
    </source>
</evidence>
<keyword evidence="2" id="KW-0238">DNA-binding</keyword>
<dbReference type="PROSITE" id="PS50949">
    <property type="entry name" value="HTH_GNTR"/>
    <property type="match status" value="1"/>
</dbReference>
<protein>
    <submittedName>
        <fullName evidence="5">FCD domain protein</fullName>
    </submittedName>
</protein>
<dbReference type="SUPFAM" id="SSF48008">
    <property type="entry name" value="GntR ligand-binding domain-like"/>
    <property type="match status" value="1"/>
</dbReference>
<dbReference type="InterPro" id="IPR011711">
    <property type="entry name" value="GntR_C"/>
</dbReference>
<dbReference type="PANTHER" id="PTHR43537:SF18">
    <property type="entry name" value="L-LACTATE DEHYDROGENASE OPERON REGULATORY PROTEIN-RELATED"/>
    <property type="match status" value="1"/>
</dbReference>
<dbReference type="InterPro" id="IPR000524">
    <property type="entry name" value="Tscrpt_reg_HTH_GntR"/>
</dbReference>
<dbReference type="GO" id="GO:0003700">
    <property type="term" value="F:DNA-binding transcription factor activity"/>
    <property type="evidence" value="ECO:0007669"/>
    <property type="project" value="InterPro"/>
</dbReference>
<dbReference type="Pfam" id="PF00392">
    <property type="entry name" value="GntR"/>
    <property type="match status" value="1"/>
</dbReference>
<keyword evidence="3" id="KW-0804">Transcription</keyword>
<dbReference type="PANTHER" id="PTHR43537">
    <property type="entry name" value="TRANSCRIPTIONAL REGULATOR, GNTR FAMILY"/>
    <property type="match status" value="1"/>
</dbReference>